<dbReference type="Proteomes" id="UP000729290">
    <property type="component" value="Unassembled WGS sequence"/>
</dbReference>
<name>A0ABS2G6V9_9FIRM</name>
<keyword evidence="7 9" id="KW-0862">Zinc</keyword>
<evidence type="ECO:0000256" key="8">
    <source>
        <dbReference type="ARBA" id="ARBA00023049"/>
    </source>
</evidence>
<dbReference type="InterPro" id="IPR010161">
    <property type="entry name" value="Peptidase_M20B"/>
</dbReference>
<evidence type="ECO:0000256" key="7">
    <source>
        <dbReference type="ARBA" id="ARBA00022833"/>
    </source>
</evidence>
<evidence type="ECO:0000256" key="3">
    <source>
        <dbReference type="ARBA" id="ARBA00022438"/>
    </source>
</evidence>
<keyword evidence="4 9" id="KW-0645">Protease</keyword>
<evidence type="ECO:0000256" key="2">
    <source>
        <dbReference type="ARBA" id="ARBA00009692"/>
    </source>
</evidence>
<comment type="catalytic activity">
    <reaction evidence="1 9">
        <text>Release of the N-terminal residue from a tripeptide.</text>
        <dbReference type="EC" id="3.4.11.4"/>
    </reaction>
</comment>
<evidence type="ECO:0000256" key="1">
    <source>
        <dbReference type="ARBA" id="ARBA00000870"/>
    </source>
</evidence>
<dbReference type="Gene3D" id="3.30.70.360">
    <property type="match status" value="1"/>
</dbReference>
<feature type="active site" description="Proton acceptor" evidence="9">
    <location>
        <position position="171"/>
    </location>
</feature>
<feature type="binding site" evidence="9">
    <location>
        <position position="137"/>
    </location>
    <ligand>
        <name>Zn(2+)</name>
        <dbReference type="ChEBI" id="CHEBI:29105"/>
        <label>2</label>
    </ligand>
</feature>
<dbReference type="InterPro" id="IPR001261">
    <property type="entry name" value="ArgE/DapE_CS"/>
</dbReference>
<dbReference type="PROSITE" id="PS00759">
    <property type="entry name" value="ARGE_DAPE_CPG2_2"/>
    <property type="match status" value="1"/>
</dbReference>
<dbReference type="EC" id="3.4.11.4" evidence="9"/>
<feature type="binding site" evidence="9">
    <location>
        <position position="137"/>
    </location>
    <ligand>
        <name>Zn(2+)</name>
        <dbReference type="ChEBI" id="CHEBI:29105"/>
        <label>1</label>
    </ligand>
</feature>
<dbReference type="HAMAP" id="MF_00550">
    <property type="entry name" value="Aminopeptidase_M20"/>
    <property type="match status" value="1"/>
</dbReference>
<dbReference type="EMBL" id="JACSNV010000003">
    <property type="protein sequence ID" value="MBM6877206.1"/>
    <property type="molecule type" value="Genomic_DNA"/>
</dbReference>
<feature type="binding site" evidence="9">
    <location>
        <position position="194"/>
    </location>
    <ligand>
        <name>Zn(2+)</name>
        <dbReference type="ChEBI" id="CHEBI:29105"/>
        <label>1</label>
    </ligand>
</feature>
<feature type="binding site" evidence="9">
    <location>
        <position position="172"/>
    </location>
    <ligand>
        <name>Zn(2+)</name>
        <dbReference type="ChEBI" id="CHEBI:29105"/>
        <label>2</label>
    </ligand>
</feature>
<feature type="binding site" evidence="9">
    <location>
        <position position="77"/>
    </location>
    <ligand>
        <name>Zn(2+)</name>
        <dbReference type="ChEBI" id="CHEBI:29105"/>
        <label>1</label>
    </ligand>
</feature>
<evidence type="ECO:0000256" key="5">
    <source>
        <dbReference type="ARBA" id="ARBA00022723"/>
    </source>
</evidence>
<evidence type="ECO:0000256" key="9">
    <source>
        <dbReference type="HAMAP-Rule" id="MF_00550"/>
    </source>
</evidence>
<dbReference type="InterPro" id="IPR036264">
    <property type="entry name" value="Bact_exopeptidase_dim_dom"/>
</dbReference>
<dbReference type="NCBIfam" id="NF003976">
    <property type="entry name" value="PRK05469.1"/>
    <property type="match status" value="1"/>
</dbReference>
<keyword evidence="3 9" id="KW-0031">Aminopeptidase</keyword>
<dbReference type="InterPro" id="IPR011650">
    <property type="entry name" value="Peptidase_M20_dimer"/>
</dbReference>
<gene>
    <name evidence="9 11" type="primary">pepT</name>
    <name evidence="11" type="ORF">H9X83_03390</name>
</gene>
<dbReference type="PIRSF" id="PIRSF037215">
    <property type="entry name" value="Peptidase_M20B"/>
    <property type="match status" value="1"/>
</dbReference>
<dbReference type="SUPFAM" id="SSF53187">
    <property type="entry name" value="Zn-dependent exopeptidases"/>
    <property type="match status" value="1"/>
</dbReference>
<dbReference type="Pfam" id="PF07687">
    <property type="entry name" value="M20_dimer"/>
    <property type="match status" value="1"/>
</dbReference>
<proteinExistence type="inferred from homology"/>
<dbReference type="CDD" id="cd03892">
    <property type="entry name" value="M20_peptT"/>
    <property type="match status" value="1"/>
</dbReference>
<feature type="domain" description="Peptidase M20 dimerisation" evidence="10">
    <location>
        <begin position="203"/>
        <end position="302"/>
    </location>
</feature>
<dbReference type="InterPro" id="IPR002933">
    <property type="entry name" value="Peptidase_M20"/>
</dbReference>
<accession>A0ABS2G6V9</accession>
<reference evidence="11 12" key="1">
    <citation type="journal article" date="2021" name="Sci. Rep.">
        <title>The distribution of antibiotic resistance genes in chicken gut microbiota commensals.</title>
        <authorList>
            <person name="Juricova H."/>
            <person name="Matiasovicova J."/>
            <person name="Kubasova T."/>
            <person name="Cejkova D."/>
            <person name="Rychlik I."/>
        </authorList>
    </citation>
    <scope>NUCLEOTIDE SEQUENCE [LARGE SCALE GENOMIC DNA]</scope>
    <source>
        <strain evidence="11 12">An431b</strain>
    </source>
</reference>
<evidence type="ECO:0000256" key="6">
    <source>
        <dbReference type="ARBA" id="ARBA00022801"/>
    </source>
</evidence>
<evidence type="ECO:0000313" key="11">
    <source>
        <dbReference type="EMBL" id="MBM6877206.1"/>
    </source>
</evidence>
<sequence>MKTVTDRFLTYIKQPTASEEGSAHFPSTKGQLQFALALAEECRQMGLTEVEVDKYGYVYATLPATWEKAPVIGWIAHMDTSPDAPGQGVMPHIVQSYDGGIIPLNGITLSPEVFPSLRDYIGDTLITTDGTTLLGADDKAGIAEIMTAAEYLLAHPEILHGKIRIAFTPDEEIGRGADHFDVKKFGADFAYTMDGGKLGELEYENFNAARAVIHIQGKSVHPGTAKNLMANAALIGTEIASLLPEKEIPAKTEGYEGFFHLCSFEGNVSEATLTYLIRDFNSDTFAHRKNLLELIVERKNIQYPNAITLELRDEYYNMSSQIQDHMEIIELAKKAMELCGITPIVQPIRGGTDGARLSFMGLPCPNLFAGGLNFHGPYEYIPVSSMEKAVEMLVKIAELGTSLDFKKKM</sequence>
<keyword evidence="5 9" id="KW-0479">Metal-binding</keyword>
<keyword evidence="9" id="KW-0963">Cytoplasm</keyword>
<dbReference type="Pfam" id="PF01546">
    <property type="entry name" value="Peptidase_M20"/>
    <property type="match status" value="1"/>
</dbReference>
<comment type="similarity">
    <text evidence="2 9">Belongs to the peptidase M20B family.</text>
</comment>
<comment type="function">
    <text evidence="9">Cleaves the N-terminal amino acid of tripeptides.</text>
</comment>
<dbReference type="PANTHER" id="PTHR42994:SF1">
    <property type="entry name" value="PEPTIDASE T"/>
    <property type="match status" value="1"/>
</dbReference>
<feature type="binding site" evidence="9">
    <location>
        <position position="375"/>
    </location>
    <ligand>
        <name>Zn(2+)</name>
        <dbReference type="ChEBI" id="CHEBI:29105"/>
        <label>2</label>
    </ligand>
</feature>
<feature type="active site" evidence="9">
    <location>
        <position position="79"/>
    </location>
</feature>
<comment type="caution">
    <text evidence="11">The sequence shown here is derived from an EMBL/GenBank/DDBJ whole genome shotgun (WGS) entry which is preliminary data.</text>
</comment>
<dbReference type="GO" id="GO:0045148">
    <property type="term" value="F:tripeptide aminopeptidase activity"/>
    <property type="evidence" value="ECO:0007669"/>
    <property type="project" value="UniProtKB-EC"/>
</dbReference>
<keyword evidence="8 9" id="KW-0482">Metalloprotease</keyword>
<dbReference type="Gene3D" id="3.40.630.10">
    <property type="entry name" value="Zn peptidases"/>
    <property type="match status" value="1"/>
</dbReference>
<evidence type="ECO:0000259" key="10">
    <source>
        <dbReference type="Pfam" id="PF07687"/>
    </source>
</evidence>
<comment type="cofactor">
    <cofactor evidence="9">
        <name>Zn(2+)</name>
        <dbReference type="ChEBI" id="CHEBI:29105"/>
    </cofactor>
    <text evidence="9">Binds 2 Zn(2+) ions per subunit.</text>
</comment>
<dbReference type="SUPFAM" id="SSF55031">
    <property type="entry name" value="Bacterial exopeptidase dimerisation domain"/>
    <property type="match status" value="1"/>
</dbReference>
<keyword evidence="12" id="KW-1185">Reference proteome</keyword>
<dbReference type="PANTHER" id="PTHR42994">
    <property type="entry name" value="PEPTIDASE T"/>
    <property type="match status" value="1"/>
</dbReference>
<comment type="subcellular location">
    <subcellularLocation>
        <location evidence="9">Cytoplasm</location>
    </subcellularLocation>
</comment>
<dbReference type="NCBIfam" id="NF009920">
    <property type="entry name" value="PRK13381.1"/>
    <property type="match status" value="1"/>
</dbReference>
<keyword evidence="6 9" id="KW-0378">Hydrolase</keyword>
<organism evidence="11 12">
    <name type="scientific">Anaerotignum lactatifermentans</name>
    <dbReference type="NCBI Taxonomy" id="160404"/>
    <lineage>
        <taxon>Bacteria</taxon>
        <taxon>Bacillati</taxon>
        <taxon>Bacillota</taxon>
        <taxon>Clostridia</taxon>
        <taxon>Lachnospirales</taxon>
        <taxon>Anaerotignaceae</taxon>
        <taxon>Anaerotignum</taxon>
    </lineage>
</organism>
<dbReference type="RefSeq" id="WP_205134035.1">
    <property type="nucleotide sequence ID" value="NZ_JACSNT010000011.1"/>
</dbReference>
<evidence type="ECO:0000313" key="12">
    <source>
        <dbReference type="Proteomes" id="UP000729290"/>
    </source>
</evidence>
<dbReference type="NCBIfam" id="TIGR01882">
    <property type="entry name" value="peptidase-T"/>
    <property type="match status" value="1"/>
</dbReference>
<protein>
    <recommendedName>
        <fullName evidence="9">Peptidase T</fullName>
        <ecNumber evidence="9">3.4.11.4</ecNumber>
    </recommendedName>
    <alternativeName>
        <fullName evidence="9">Aminotripeptidase</fullName>
        <shortName evidence="9">Tripeptidase</shortName>
    </alternativeName>
    <alternativeName>
        <fullName evidence="9">Tripeptide aminopeptidase</fullName>
    </alternativeName>
</protein>
<evidence type="ECO:0000256" key="4">
    <source>
        <dbReference type="ARBA" id="ARBA00022670"/>
    </source>
</evidence>